<keyword evidence="12" id="KW-0812">Transmembrane</keyword>
<organism evidence="14 16">
    <name type="scientific">Staphylococcus petrasii</name>
    <dbReference type="NCBI Taxonomy" id="1276936"/>
    <lineage>
        <taxon>Bacteria</taxon>
        <taxon>Bacillati</taxon>
        <taxon>Bacillota</taxon>
        <taxon>Bacilli</taxon>
        <taxon>Bacillales</taxon>
        <taxon>Staphylococcaceae</taxon>
        <taxon>Staphylococcus</taxon>
    </lineage>
</organism>
<name>A0A380FVP3_9STAP</name>
<dbReference type="RefSeq" id="WP_103299062.1">
    <property type="nucleotide sequence ID" value="NZ_PPQT01000159.1"/>
</dbReference>
<reference evidence="15 17" key="2">
    <citation type="submission" date="2019-04" db="EMBL/GenBank/DDBJ databases">
        <title>Genomic characterization of Staphylococcus petrasii strains.</title>
        <authorList>
            <person name="Vrbovska V."/>
            <person name="Kovarovic V."/>
            <person name="Maslanova I."/>
            <person name="Indrakova A."/>
            <person name="Petras P."/>
            <person name="Sedo O."/>
            <person name="Svec P."/>
            <person name="Fisarova L."/>
            <person name="Sedlacek I."/>
            <person name="Doskar J."/>
            <person name="Pantucek R."/>
        </authorList>
    </citation>
    <scope>NUCLEOTIDE SEQUENCE [LARGE SCALE GENOMIC DNA]</scope>
    <source>
        <strain evidence="15 17">P5404</strain>
    </source>
</reference>
<dbReference type="InterPro" id="IPR004358">
    <property type="entry name" value="Sig_transdc_His_kin-like_C"/>
</dbReference>
<dbReference type="OrthoDB" id="9813151at2"/>
<dbReference type="GO" id="GO:0004721">
    <property type="term" value="F:phosphoprotein phosphatase activity"/>
    <property type="evidence" value="ECO:0007669"/>
    <property type="project" value="TreeGrafter"/>
</dbReference>
<evidence type="ECO:0000256" key="12">
    <source>
        <dbReference type="SAM" id="Phobius"/>
    </source>
</evidence>
<evidence type="ECO:0000259" key="13">
    <source>
        <dbReference type="PROSITE" id="PS50109"/>
    </source>
</evidence>
<dbReference type="EMBL" id="SRLS01000018">
    <property type="protein sequence ID" value="TGE15861.1"/>
    <property type="molecule type" value="Genomic_DNA"/>
</dbReference>
<dbReference type="InterPro" id="IPR036890">
    <property type="entry name" value="HATPase_C_sf"/>
</dbReference>
<evidence type="ECO:0000313" key="17">
    <source>
        <dbReference type="Proteomes" id="UP000297598"/>
    </source>
</evidence>
<accession>A0A380FVP3</accession>
<dbReference type="Pfam" id="PF02518">
    <property type="entry name" value="HATPase_c"/>
    <property type="match status" value="1"/>
</dbReference>
<evidence type="ECO:0000256" key="7">
    <source>
        <dbReference type="ARBA" id="ARBA00022741"/>
    </source>
</evidence>
<comment type="subcellular location">
    <subcellularLocation>
        <location evidence="2">Cell membrane</location>
        <topology evidence="2">Multi-pass membrane protein</topology>
    </subcellularLocation>
</comment>
<evidence type="ECO:0000256" key="6">
    <source>
        <dbReference type="ARBA" id="ARBA00022679"/>
    </source>
</evidence>
<dbReference type="SUPFAM" id="SSF55874">
    <property type="entry name" value="ATPase domain of HSP90 chaperone/DNA topoisomerase II/histidine kinase"/>
    <property type="match status" value="1"/>
</dbReference>
<feature type="transmembrane region" description="Helical" evidence="12">
    <location>
        <begin position="12"/>
        <end position="34"/>
    </location>
</feature>
<evidence type="ECO:0000256" key="11">
    <source>
        <dbReference type="ARBA" id="ARBA00023136"/>
    </source>
</evidence>
<dbReference type="GO" id="GO:0000155">
    <property type="term" value="F:phosphorelay sensor kinase activity"/>
    <property type="evidence" value="ECO:0007669"/>
    <property type="project" value="InterPro"/>
</dbReference>
<keyword evidence="4" id="KW-1003">Cell membrane</keyword>
<evidence type="ECO:0000313" key="14">
    <source>
        <dbReference type="EMBL" id="SUM42582.1"/>
    </source>
</evidence>
<dbReference type="CDD" id="cd00082">
    <property type="entry name" value="HisKA"/>
    <property type="match status" value="1"/>
</dbReference>
<dbReference type="SUPFAM" id="SSF47384">
    <property type="entry name" value="Homodimeric domain of signal transducing histidine kinase"/>
    <property type="match status" value="1"/>
</dbReference>
<dbReference type="CDD" id="cd00075">
    <property type="entry name" value="HATPase"/>
    <property type="match status" value="1"/>
</dbReference>
<evidence type="ECO:0000256" key="9">
    <source>
        <dbReference type="ARBA" id="ARBA00022840"/>
    </source>
</evidence>
<keyword evidence="12" id="KW-1133">Transmembrane helix</keyword>
<comment type="catalytic activity">
    <reaction evidence="1">
        <text>ATP + protein L-histidine = ADP + protein N-phospho-L-histidine.</text>
        <dbReference type="EC" id="2.7.13.3"/>
    </reaction>
</comment>
<dbReference type="InterPro" id="IPR005467">
    <property type="entry name" value="His_kinase_dom"/>
</dbReference>
<keyword evidence="11 12" id="KW-0472">Membrane</keyword>
<dbReference type="PANTHER" id="PTHR45453:SF1">
    <property type="entry name" value="PHOSPHATE REGULON SENSOR PROTEIN PHOR"/>
    <property type="match status" value="1"/>
</dbReference>
<dbReference type="Gene3D" id="1.10.287.130">
    <property type="match status" value="1"/>
</dbReference>
<dbReference type="InterPro" id="IPR050351">
    <property type="entry name" value="BphY/WalK/GraS-like"/>
</dbReference>
<dbReference type="SMART" id="SM00387">
    <property type="entry name" value="HATPase_c"/>
    <property type="match status" value="1"/>
</dbReference>
<keyword evidence="8 14" id="KW-0418">Kinase</keyword>
<protein>
    <recommendedName>
        <fullName evidence="3">histidine kinase</fullName>
        <ecNumber evidence="3">2.7.13.3</ecNumber>
    </recommendedName>
</protein>
<evidence type="ECO:0000256" key="8">
    <source>
        <dbReference type="ARBA" id="ARBA00022777"/>
    </source>
</evidence>
<keyword evidence="5" id="KW-0597">Phosphoprotein</keyword>
<dbReference type="PANTHER" id="PTHR45453">
    <property type="entry name" value="PHOSPHATE REGULON SENSOR PROTEIN PHOR"/>
    <property type="match status" value="1"/>
</dbReference>
<dbReference type="Proteomes" id="UP000254047">
    <property type="component" value="Unassembled WGS sequence"/>
</dbReference>
<evidence type="ECO:0000256" key="2">
    <source>
        <dbReference type="ARBA" id="ARBA00004651"/>
    </source>
</evidence>
<dbReference type="InterPro" id="IPR003594">
    <property type="entry name" value="HATPase_dom"/>
</dbReference>
<evidence type="ECO:0000256" key="1">
    <source>
        <dbReference type="ARBA" id="ARBA00000085"/>
    </source>
</evidence>
<sequence>MKQYHFWKAFLRYTTLLILLLIALFISIILMFSWDVNHEINETAEGQTASVKYAIEHNNKVNEGHSFFIMNGKTVEDNHTPFTEEELKHRFVDKVKTPHVDESHKGIFDIRTTQLSNNRTLYSLTNVRDFYETKQFLNRELLIAFIFTFILMIAMAYYLARRPVIVYEKLMEEQQTFVQNASHEMKTPIASLLLGTQYLEMLDKNHWSEEGRNTLSQMKTEVSYMQQLIETMLQDNIDNDKAESVDISKIFDEIIATTENVYQTTIQRRYQSQLTFTIKPLHAKQILNILLENAFHHNSSNVQVNVSAFKTMNGLQIEVSDNGKGIDKAEQDKIFQRFYQVDKGMKGSGIGLSLLRNIIYQYGGTIEVESQLEKGTKFIIKL</sequence>
<dbReference type="InterPro" id="IPR003661">
    <property type="entry name" value="HisK_dim/P_dom"/>
</dbReference>
<dbReference type="Gene3D" id="3.30.565.10">
    <property type="entry name" value="Histidine kinase-like ATPase, C-terminal domain"/>
    <property type="match status" value="1"/>
</dbReference>
<dbReference type="GO" id="GO:0005886">
    <property type="term" value="C:plasma membrane"/>
    <property type="evidence" value="ECO:0007669"/>
    <property type="project" value="TreeGrafter"/>
</dbReference>
<evidence type="ECO:0000256" key="10">
    <source>
        <dbReference type="ARBA" id="ARBA00023012"/>
    </source>
</evidence>
<dbReference type="InterPro" id="IPR036097">
    <property type="entry name" value="HisK_dim/P_sf"/>
</dbReference>
<dbReference type="EC" id="2.7.13.3" evidence="3"/>
<feature type="transmembrane region" description="Helical" evidence="12">
    <location>
        <begin position="141"/>
        <end position="160"/>
    </location>
</feature>
<evidence type="ECO:0000313" key="15">
    <source>
        <dbReference type="EMBL" id="TGE15861.1"/>
    </source>
</evidence>
<gene>
    <name evidence="14" type="primary">arlS_1</name>
    <name evidence="15" type="ORF">BJR09_10400</name>
    <name evidence="14" type="ORF">NCTC13830_00101</name>
</gene>
<evidence type="ECO:0000256" key="3">
    <source>
        <dbReference type="ARBA" id="ARBA00012438"/>
    </source>
</evidence>
<proteinExistence type="predicted"/>
<reference evidence="14 16" key="1">
    <citation type="submission" date="2018-06" db="EMBL/GenBank/DDBJ databases">
        <authorList>
            <consortium name="Pathogen Informatics"/>
            <person name="Doyle S."/>
        </authorList>
    </citation>
    <scope>NUCLEOTIDE SEQUENCE [LARGE SCALE GENOMIC DNA]</scope>
    <source>
        <strain evidence="14 16">NCTC13830</strain>
    </source>
</reference>
<dbReference type="AlphaFoldDB" id="A0A380FVP3"/>
<keyword evidence="17" id="KW-1185">Reference proteome</keyword>
<dbReference type="EMBL" id="UHDO01000001">
    <property type="protein sequence ID" value="SUM42582.1"/>
    <property type="molecule type" value="Genomic_DNA"/>
</dbReference>
<feature type="domain" description="Histidine kinase" evidence="13">
    <location>
        <begin position="180"/>
        <end position="382"/>
    </location>
</feature>
<keyword evidence="9" id="KW-0067">ATP-binding</keyword>
<dbReference type="Proteomes" id="UP000297598">
    <property type="component" value="Unassembled WGS sequence"/>
</dbReference>
<dbReference type="SMART" id="SM00388">
    <property type="entry name" value="HisKA"/>
    <property type="match status" value="1"/>
</dbReference>
<keyword evidence="10" id="KW-0902">Two-component regulatory system</keyword>
<keyword evidence="6 14" id="KW-0808">Transferase</keyword>
<evidence type="ECO:0000313" key="16">
    <source>
        <dbReference type="Proteomes" id="UP000254047"/>
    </source>
</evidence>
<dbReference type="GO" id="GO:0016036">
    <property type="term" value="P:cellular response to phosphate starvation"/>
    <property type="evidence" value="ECO:0007669"/>
    <property type="project" value="TreeGrafter"/>
</dbReference>
<dbReference type="Pfam" id="PF00512">
    <property type="entry name" value="HisKA"/>
    <property type="match status" value="1"/>
</dbReference>
<evidence type="ECO:0000256" key="4">
    <source>
        <dbReference type="ARBA" id="ARBA00022475"/>
    </source>
</evidence>
<dbReference type="PROSITE" id="PS50109">
    <property type="entry name" value="HIS_KIN"/>
    <property type="match status" value="1"/>
</dbReference>
<dbReference type="GO" id="GO:0005524">
    <property type="term" value="F:ATP binding"/>
    <property type="evidence" value="ECO:0007669"/>
    <property type="project" value="UniProtKB-KW"/>
</dbReference>
<keyword evidence="7" id="KW-0547">Nucleotide-binding</keyword>
<evidence type="ECO:0000256" key="5">
    <source>
        <dbReference type="ARBA" id="ARBA00022553"/>
    </source>
</evidence>
<dbReference type="PRINTS" id="PR00344">
    <property type="entry name" value="BCTRLSENSOR"/>
</dbReference>